<evidence type="ECO:0000313" key="9">
    <source>
        <dbReference type="Proteomes" id="UP000293342"/>
    </source>
</evidence>
<feature type="transmembrane region" description="Helical" evidence="6">
    <location>
        <begin position="110"/>
        <end position="135"/>
    </location>
</feature>
<reference evidence="8 9" key="1">
    <citation type="submission" date="2019-02" db="EMBL/GenBank/DDBJ databases">
        <title>Kribbella capetownensis sp. nov. and Kribbella speibonae sp. nov., isolated from soil.</title>
        <authorList>
            <person name="Curtis S.M."/>
            <person name="Norton I."/>
            <person name="Everest G.J."/>
            <person name="Meyers P.R."/>
        </authorList>
    </citation>
    <scope>NUCLEOTIDE SEQUENCE [LARGE SCALE GENOMIC DNA]</scope>
    <source>
        <strain evidence="8 9">YM53</strain>
    </source>
</reference>
<dbReference type="PANTHER" id="PTHR23513">
    <property type="entry name" value="INTEGRAL MEMBRANE EFFLUX PROTEIN-RELATED"/>
    <property type="match status" value="1"/>
</dbReference>
<feature type="transmembrane region" description="Helical" evidence="6">
    <location>
        <begin position="301"/>
        <end position="326"/>
    </location>
</feature>
<feature type="transmembrane region" description="Helical" evidence="6">
    <location>
        <begin position="51"/>
        <end position="72"/>
    </location>
</feature>
<dbReference type="Pfam" id="PF07690">
    <property type="entry name" value="MFS_1"/>
    <property type="match status" value="1"/>
</dbReference>
<evidence type="ECO:0000256" key="6">
    <source>
        <dbReference type="SAM" id="Phobius"/>
    </source>
</evidence>
<dbReference type="EMBL" id="SJKD01000015">
    <property type="protein sequence ID" value="TCC37500.1"/>
    <property type="molecule type" value="Genomic_DNA"/>
</dbReference>
<feature type="domain" description="Major facilitator superfamily (MFS) profile" evidence="7">
    <location>
        <begin position="224"/>
        <end position="422"/>
    </location>
</feature>
<evidence type="ECO:0000256" key="4">
    <source>
        <dbReference type="ARBA" id="ARBA00022989"/>
    </source>
</evidence>
<dbReference type="GO" id="GO:0005886">
    <property type="term" value="C:plasma membrane"/>
    <property type="evidence" value="ECO:0007669"/>
    <property type="project" value="UniProtKB-SubCell"/>
</dbReference>
<evidence type="ECO:0000256" key="5">
    <source>
        <dbReference type="ARBA" id="ARBA00023136"/>
    </source>
</evidence>
<protein>
    <submittedName>
        <fullName evidence="8">MFS transporter</fullName>
    </submittedName>
</protein>
<proteinExistence type="predicted"/>
<dbReference type="Gene3D" id="1.20.1250.20">
    <property type="entry name" value="MFS general substrate transporter like domains"/>
    <property type="match status" value="1"/>
</dbReference>
<feature type="transmembrane region" description="Helical" evidence="6">
    <location>
        <begin position="380"/>
        <end position="402"/>
    </location>
</feature>
<evidence type="ECO:0000256" key="2">
    <source>
        <dbReference type="ARBA" id="ARBA00022475"/>
    </source>
</evidence>
<dbReference type="OrthoDB" id="9815525at2"/>
<accession>A0A4R0IX54</accession>
<keyword evidence="5 6" id="KW-0472">Membrane</keyword>
<dbReference type="InterPro" id="IPR011701">
    <property type="entry name" value="MFS"/>
</dbReference>
<dbReference type="AlphaFoldDB" id="A0A4R0IX54"/>
<evidence type="ECO:0000256" key="3">
    <source>
        <dbReference type="ARBA" id="ARBA00022692"/>
    </source>
</evidence>
<dbReference type="InterPro" id="IPR036259">
    <property type="entry name" value="MFS_trans_sf"/>
</dbReference>
<keyword evidence="4 6" id="KW-1133">Transmembrane helix</keyword>
<comment type="subcellular location">
    <subcellularLocation>
        <location evidence="1">Cell membrane</location>
        <topology evidence="1">Multi-pass membrane protein</topology>
    </subcellularLocation>
</comment>
<name>A0A4R0IX54_9ACTN</name>
<dbReference type="PROSITE" id="PS50850">
    <property type="entry name" value="MFS"/>
    <property type="match status" value="1"/>
</dbReference>
<gene>
    <name evidence="8" type="ORF">E0H75_40915</name>
</gene>
<dbReference type="RefSeq" id="WP_131519104.1">
    <property type="nucleotide sequence ID" value="NZ_SJKD01000015.1"/>
</dbReference>
<keyword evidence="9" id="KW-1185">Reference proteome</keyword>
<evidence type="ECO:0000313" key="8">
    <source>
        <dbReference type="EMBL" id="TCC37500.1"/>
    </source>
</evidence>
<feature type="transmembrane region" description="Helical" evidence="6">
    <location>
        <begin position="21"/>
        <end position="45"/>
    </location>
</feature>
<feature type="transmembrane region" description="Helical" evidence="6">
    <location>
        <begin position="84"/>
        <end position="104"/>
    </location>
</feature>
<keyword evidence="2" id="KW-1003">Cell membrane</keyword>
<sequence length="422" mass="43320">MKAQWRVLADHRNFRRLFGGDSISLLGSSVTTVALPLTAVLVLGASPVQMGLLGAVSFLPHLVLGLPAGVWVDRLSYRRVIVGADLLAAAALTAVPILAATGVLRMWQLYVVVVITGTCSLFSVIAAQSFAPLLVPRRELLTANSAFALSNSVVATSGSALGGVLVQLLTAPAAIAVDAASFLLSAISKARITVTGRSTAAGQAKESLFKGIRGGWRAALEHPALRATTVAATVGALAGQMQVVIVVLFLVRDLGLSAGLVGLVIAVAGVAGIVGASIGVQITGRLGNGPAFIVGTTLSSLAGLVMAAAGGPTALALTVVIIAQLLRGWGPTLWGINQQTIRQILIPPELLARTQATWRFLVHGMQPIGALLGGTLGALAGFRATLVISSLIMLTSTTLALLSPLRTLRQLPDTETPTPSRH</sequence>
<comment type="caution">
    <text evidence="8">The sequence shown here is derived from an EMBL/GenBank/DDBJ whole genome shotgun (WGS) entry which is preliminary data.</text>
</comment>
<dbReference type="CDD" id="cd06173">
    <property type="entry name" value="MFS_MefA_like"/>
    <property type="match status" value="1"/>
</dbReference>
<feature type="transmembrane region" description="Helical" evidence="6">
    <location>
        <begin position="257"/>
        <end position="280"/>
    </location>
</feature>
<dbReference type="SUPFAM" id="SSF103473">
    <property type="entry name" value="MFS general substrate transporter"/>
    <property type="match status" value="1"/>
</dbReference>
<dbReference type="InterPro" id="IPR020846">
    <property type="entry name" value="MFS_dom"/>
</dbReference>
<dbReference type="GO" id="GO:0022857">
    <property type="term" value="F:transmembrane transporter activity"/>
    <property type="evidence" value="ECO:0007669"/>
    <property type="project" value="InterPro"/>
</dbReference>
<evidence type="ECO:0000259" key="7">
    <source>
        <dbReference type="PROSITE" id="PS50850"/>
    </source>
</evidence>
<feature type="transmembrane region" description="Helical" evidence="6">
    <location>
        <begin position="230"/>
        <end position="251"/>
    </location>
</feature>
<dbReference type="Proteomes" id="UP000293342">
    <property type="component" value="Unassembled WGS sequence"/>
</dbReference>
<evidence type="ECO:0000256" key="1">
    <source>
        <dbReference type="ARBA" id="ARBA00004651"/>
    </source>
</evidence>
<keyword evidence="3 6" id="KW-0812">Transmembrane</keyword>
<organism evidence="8 9">
    <name type="scientific">Kribbella capetownensis</name>
    <dbReference type="NCBI Taxonomy" id="1572659"/>
    <lineage>
        <taxon>Bacteria</taxon>
        <taxon>Bacillati</taxon>
        <taxon>Actinomycetota</taxon>
        <taxon>Actinomycetes</taxon>
        <taxon>Propionibacteriales</taxon>
        <taxon>Kribbellaceae</taxon>
        <taxon>Kribbella</taxon>
    </lineage>
</organism>
<dbReference type="PANTHER" id="PTHR23513:SF6">
    <property type="entry name" value="MAJOR FACILITATOR SUPERFAMILY ASSOCIATED DOMAIN-CONTAINING PROTEIN"/>
    <property type="match status" value="1"/>
</dbReference>